<comment type="caution">
    <text evidence="2">The sequence shown here is derived from an EMBL/GenBank/DDBJ whole genome shotgun (WGS) entry which is preliminary data.</text>
</comment>
<protein>
    <submittedName>
        <fullName evidence="2">Oxalocrotonate tautomerase</fullName>
    </submittedName>
</protein>
<proteinExistence type="predicted"/>
<keyword evidence="3" id="KW-1185">Reference proteome</keyword>
<dbReference type="Gene3D" id="3.30.429.10">
    <property type="entry name" value="Macrophage Migration Inhibitory Factor"/>
    <property type="match status" value="1"/>
</dbReference>
<dbReference type="EMBL" id="JAUEPU010000009">
    <property type="protein sequence ID" value="KAK0499540.1"/>
    <property type="molecule type" value="Genomic_DNA"/>
</dbReference>
<evidence type="ECO:0000313" key="2">
    <source>
        <dbReference type="EMBL" id="KAK0499540.1"/>
    </source>
</evidence>
<dbReference type="SUPFAM" id="SSF55331">
    <property type="entry name" value="Tautomerase/MIF"/>
    <property type="match status" value="1"/>
</dbReference>
<sequence length="137" mass="16108">MPLHRFYTPIGFYSKEDKAAIVKAVQQTYPHLPKFYVVVIFIEVDKENFYVGAQSTDNFVRVVVHHMATRYSDEYKKVFMEKYEKALEPFVKARGADWEIQVAEMDRCLWGINGINPPPRNSEAEALWIKENRPSEY</sequence>
<evidence type="ECO:0000313" key="3">
    <source>
        <dbReference type="Proteomes" id="UP001175228"/>
    </source>
</evidence>
<evidence type="ECO:0000259" key="1">
    <source>
        <dbReference type="Pfam" id="PF14832"/>
    </source>
</evidence>
<reference evidence="2" key="1">
    <citation type="submission" date="2023-06" db="EMBL/GenBank/DDBJ databases">
        <authorList>
            <consortium name="Lawrence Berkeley National Laboratory"/>
            <person name="Ahrendt S."/>
            <person name="Sahu N."/>
            <person name="Indic B."/>
            <person name="Wong-Bajracharya J."/>
            <person name="Merenyi Z."/>
            <person name="Ke H.-M."/>
            <person name="Monk M."/>
            <person name="Kocsube S."/>
            <person name="Drula E."/>
            <person name="Lipzen A."/>
            <person name="Balint B."/>
            <person name="Henrissat B."/>
            <person name="Andreopoulos B."/>
            <person name="Martin F.M."/>
            <person name="Harder C.B."/>
            <person name="Rigling D."/>
            <person name="Ford K.L."/>
            <person name="Foster G.D."/>
            <person name="Pangilinan J."/>
            <person name="Papanicolaou A."/>
            <person name="Barry K."/>
            <person name="LaButti K."/>
            <person name="Viragh M."/>
            <person name="Koriabine M."/>
            <person name="Yan M."/>
            <person name="Riley R."/>
            <person name="Champramary S."/>
            <person name="Plett K.L."/>
            <person name="Tsai I.J."/>
            <person name="Slot J."/>
            <person name="Sipos G."/>
            <person name="Plett J."/>
            <person name="Nagy L.G."/>
            <person name="Grigoriev I.V."/>
        </authorList>
    </citation>
    <scope>NUCLEOTIDE SEQUENCE</scope>
    <source>
        <strain evidence="2">HWK02</strain>
    </source>
</reference>
<gene>
    <name evidence="2" type="ORF">EDD18DRAFT_1151584</name>
</gene>
<feature type="domain" description="Tautomerase cis-CaaD-like" evidence="1">
    <location>
        <begin position="1"/>
        <end position="133"/>
    </location>
</feature>
<dbReference type="AlphaFoldDB" id="A0AA39QB21"/>
<accession>A0AA39QB21</accession>
<dbReference type="InterPro" id="IPR014347">
    <property type="entry name" value="Tautomerase/MIF_sf"/>
</dbReference>
<dbReference type="InterPro" id="IPR028116">
    <property type="entry name" value="Cis-CaaD-like"/>
</dbReference>
<dbReference type="Pfam" id="PF14832">
    <property type="entry name" value="Tautomerase_3"/>
    <property type="match status" value="1"/>
</dbReference>
<organism evidence="2 3">
    <name type="scientific">Armillaria luteobubalina</name>
    <dbReference type="NCBI Taxonomy" id="153913"/>
    <lineage>
        <taxon>Eukaryota</taxon>
        <taxon>Fungi</taxon>
        <taxon>Dikarya</taxon>
        <taxon>Basidiomycota</taxon>
        <taxon>Agaricomycotina</taxon>
        <taxon>Agaricomycetes</taxon>
        <taxon>Agaricomycetidae</taxon>
        <taxon>Agaricales</taxon>
        <taxon>Marasmiineae</taxon>
        <taxon>Physalacriaceae</taxon>
        <taxon>Armillaria</taxon>
    </lineage>
</organism>
<dbReference type="Proteomes" id="UP001175228">
    <property type="component" value="Unassembled WGS sequence"/>
</dbReference>
<name>A0AA39QB21_9AGAR</name>